<keyword evidence="6" id="KW-0833">Ubl conjugation pathway</keyword>
<dbReference type="InterPro" id="IPR001965">
    <property type="entry name" value="Znf_PHD"/>
</dbReference>
<sequence length="367" mass="40828">MPQFPPVQCPAVLPDEQAGPSCAPTPCKRKRQVSENEVCRLCQRADCDPDVVGRLCRQDGLCVHENCLYHASGLEQRGADDEGFYGFLFSDIQQKLKQVAQKRCCICRLPGASVTCRGRRCPRTFHFPCGSERGCVSQFFGEFKSFCWKHRPVQRVRAVQQDQTCCLICQEAVAGRPGYDTLVCPACVSAWFHRRCIQGQALRSALHYFRCPLCQDMVTFQEEMFRLGINIPNRDAAWEDGTFDDHYLRHSSCDAGQCLCPAGREQVENMGPWRLLLCSSCGSHGTHQHCSAMGEEDDSWECSDCRDLHTVFLTAASPESSLPVQGPSHSTPAPGTSAEEEEARIPEGHPDDQLPSQPVSQKPADSP</sequence>
<dbReference type="SUPFAM" id="SSF57903">
    <property type="entry name" value="FYVE/PHD zinc finger"/>
    <property type="match status" value="2"/>
</dbReference>
<dbReference type="InParanoid" id="A0A2I0M1V6"/>
<dbReference type="InterPro" id="IPR013083">
    <property type="entry name" value="Znf_RING/FYVE/PHD"/>
</dbReference>
<feature type="region of interest" description="Disordered" evidence="10">
    <location>
        <begin position="318"/>
        <end position="367"/>
    </location>
</feature>
<dbReference type="PANTHER" id="PTHR12420">
    <property type="entry name" value="PHD FINGER PROTEIN"/>
    <property type="match status" value="1"/>
</dbReference>
<proteinExistence type="predicted"/>
<dbReference type="GO" id="GO:0005634">
    <property type="term" value="C:nucleus"/>
    <property type="evidence" value="ECO:0007669"/>
    <property type="project" value="TreeGrafter"/>
</dbReference>
<comment type="subcellular location">
    <subcellularLocation>
        <location evidence="1">Nucleus</location>
    </subcellularLocation>
</comment>
<reference evidence="13 14" key="1">
    <citation type="journal article" date="2013" name="Science">
        <title>Genomic diversity and evolution of the head crest in the rock pigeon.</title>
        <authorList>
            <person name="Shapiro M.D."/>
            <person name="Kronenberg Z."/>
            <person name="Li C."/>
            <person name="Domyan E.T."/>
            <person name="Pan H."/>
            <person name="Campbell M."/>
            <person name="Tan H."/>
            <person name="Huff C.D."/>
            <person name="Hu H."/>
            <person name="Vickrey A.I."/>
            <person name="Nielsen S.C."/>
            <person name="Stringham S.A."/>
            <person name="Hu H."/>
            <person name="Willerslev E."/>
            <person name="Gilbert M.T."/>
            <person name="Yandell M."/>
            <person name="Zhang G."/>
            <person name="Wang J."/>
        </authorList>
    </citation>
    <scope>NUCLEOTIDE SEQUENCE [LARGE SCALE GENOMIC DNA]</scope>
    <source>
        <tissue evidence="13">Blood</tissue>
    </source>
</reference>
<dbReference type="Gene3D" id="3.30.40.10">
    <property type="entry name" value="Zinc/RING finger domain, C3HC4 (zinc finger)"/>
    <property type="match status" value="2"/>
</dbReference>
<name>A0A2I0M1V6_COLLI</name>
<keyword evidence="7" id="KW-0862">Zinc</keyword>
<evidence type="ECO:0000256" key="2">
    <source>
        <dbReference type="ARBA" id="ARBA00004906"/>
    </source>
</evidence>
<evidence type="ECO:0000313" key="14">
    <source>
        <dbReference type="Proteomes" id="UP000053872"/>
    </source>
</evidence>
<dbReference type="SMART" id="SM00249">
    <property type="entry name" value="PHD"/>
    <property type="match status" value="3"/>
</dbReference>
<dbReference type="Proteomes" id="UP000053872">
    <property type="component" value="Unassembled WGS sequence"/>
</dbReference>
<evidence type="ECO:0000256" key="9">
    <source>
        <dbReference type="PROSITE-ProRule" id="PRU00175"/>
    </source>
</evidence>
<evidence type="ECO:0000256" key="1">
    <source>
        <dbReference type="ARBA" id="ARBA00004123"/>
    </source>
</evidence>
<dbReference type="CDD" id="cd15669">
    <property type="entry name" value="ePHD_PHF7_G2E3_like"/>
    <property type="match status" value="1"/>
</dbReference>
<feature type="domain" description="PHD-type" evidence="12">
    <location>
        <begin position="36"/>
        <end position="151"/>
    </location>
</feature>
<evidence type="ECO:0000259" key="11">
    <source>
        <dbReference type="PROSITE" id="PS50089"/>
    </source>
</evidence>
<keyword evidence="4" id="KW-0479">Metal-binding</keyword>
<keyword evidence="3" id="KW-0808">Transferase</keyword>
<dbReference type="PROSITE" id="PS50089">
    <property type="entry name" value="ZF_RING_2"/>
    <property type="match status" value="1"/>
</dbReference>
<dbReference type="InterPro" id="IPR059102">
    <property type="entry name" value="PHD_PHF7/G2E3-like"/>
</dbReference>
<evidence type="ECO:0000256" key="7">
    <source>
        <dbReference type="ARBA" id="ARBA00022833"/>
    </source>
</evidence>
<evidence type="ECO:0000256" key="8">
    <source>
        <dbReference type="ARBA" id="ARBA00023242"/>
    </source>
</evidence>
<dbReference type="OrthoDB" id="512616at2759"/>
<evidence type="ECO:0000256" key="5">
    <source>
        <dbReference type="ARBA" id="ARBA00022771"/>
    </source>
</evidence>
<evidence type="ECO:0000313" key="13">
    <source>
        <dbReference type="EMBL" id="PKK23662.1"/>
    </source>
</evidence>
<protein>
    <submittedName>
        <fullName evidence="13">PHD finger protein 7</fullName>
    </submittedName>
</protein>
<comment type="caution">
    <text evidence="13">The sequence shown here is derived from an EMBL/GenBank/DDBJ whole genome shotgun (WGS) entry which is preliminary data.</text>
</comment>
<dbReference type="PROSITE" id="PS51805">
    <property type="entry name" value="EPHD"/>
    <property type="match status" value="1"/>
</dbReference>
<dbReference type="Pfam" id="PF13771">
    <property type="entry name" value="zf-HC5HC2H"/>
    <property type="match status" value="1"/>
</dbReference>
<feature type="domain" description="RING-type" evidence="11">
    <location>
        <begin position="166"/>
        <end position="215"/>
    </location>
</feature>
<feature type="compositionally biased region" description="Polar residues" evidence="10">
    <location>
        <begin position="318"/>
        <end position="334"/>
    </location>
</feature>
<organism evidence="13 14">
    <name type="scientific">Columba livia</name>
    <name type="common">Rock dove</name>
    <dbReference type="NCBI Taxonomy" id="8932"/>
    <lineage>
        <taxon>Eukaryota</taxon>
        <taxon>Metazoa</taxon>
        <taxon>Chordata</taxon>
        <taxon>Craniata</taxon>
        <taxon>Vertebrata</taxon>
        <taxon>Euteleostomi</taxon>
        <taxon>Archelosauria</taxon>
        <taxon>Archosauria</taxon>
        <taxon>Dinosauria</taxon>
        <taxon>Saurischia</taxon>
        <taxon>Theropoda</taxon>
        <taxon>Coelurosauria</taxon>
        <taxon>Aves</taxon>
        <taxon>Neognathae</taxon>
        <taxon>Neoaves</taxon>
        <taxon>Columbimorphae</taxon>
        <taxon>Columbiformes</taxon>
        <taxon>Columbidae</taxon>
        <taxon>Columba</taxon>
    </lineage>
</organism>
<evidence type="ECO:0000256" key="10">
    <source>
        <dbReference type="SAM" id="MobiDB-lite"/>
    </source>
</evidence>
<dbReference type="GO" id="GO:0008270">
    <property type="term" value="F:zinc ion binding"/>
    <property type="evidence" value="ECO:0007669"/>
    <property type="project" value="UniProtKB-KW"/>
</dbReference>
<comment type="pathway">
    <text evidence="2">Protein modification; protein ubiquitination.</text>
</comment>
<keyword evidence="5 9" id="KW-0863">Zinc-finger</keyword>
<keyword evidence="14" id="KW-1185">Reference proteome</keyword>
<evidence type="ECO:0000259" key="12">
    <source>
        <dbReference type="PROSITE" id="PS51805"/>
    </source>
</evidence>
<evidence type="ECO:0000256" key="6">
    <source>
        <dbReference type="ARBA" id="ARBA00022786"/>
    </source>
</evidence>
<dbReference type="STRING" id="8932.A0A2I0M1V6"/>
<feature type="compositionally biased region" description="Basic and acidic residues" evidence="10">
    <location>
        <begin position="343"/>
        <end position="352"/>
    </location>
</feature>
<dbReference type="InterPro" id="IPR001841">
    <property type="entry name" value="Znf_RING"/>
</dbReference>
<dbReference type="InterPro" id="IPR042013">
    <property type="entry name" value="PHF7/G2E3_ePHD"/>
</dbReference>
<dbReference type="KEGG" id="clv:102090167"/>
<dbReference type="InterPro" id="IPR051188">
    <property type="entry name" value="PHD-type_Zinc_Finger"/>
</dbReference>
<dbReference type="EMBL" id="AKCR02000048">
    <property type="protein sequence ID" value="PKK23662.1"/>
    <property type="molecule type" value="Genomic_DNA"/>
</dbReference>
<accession>A0A2I0M1V6</accession>
<keyword evidence="8" id="KW-0539">Nucleus</keyword>
<dbReference type="InterPro" id="IPR011011">
    <property type="entry name" value="Znf_FYVE_PHD"/>
</dbReference>
<dbReference type="InterPro" id="IPR034732">
    <property type="entry name" value="EPHD"/>
</dbReference>
<dbReference type="Pfam" id="PF26054">
    <property type="entry name" value="PHD_G2E3"/>
    <property type="match status" value="1"/>
</dbReference>
<evidence type="ECO:0000256" key="4">
    <source>
        <dbReference type="ARBA" id="ARBA00022723"/>
    </source>
</evidence>
<dbReference type="PANTHER" id="PTHR12420:SF47">
    <property type="entry name" value="PHD FINGER PROTEIN 7"/>
    <property type="match status" value="1"/>
</dbReference>
<dbReference type="AlphaFoldDB" id="A0A2I0M1V6"/>
<evidence type="ECO:0000256" key="3">
    <source>
        <dbReference type="ARBA" id="ARBA00022679"/>
    </source>
</evidence>
<gene>
    <name evidence="13" type="ORF">A306_00008524</name>
</gene>